<feature type="domain" description="NAC" evidence="5">
    <location>
        <begin position="5"/>
        <end position="143"/>
    </location>
</feature>
<evidence type="ECO:0000256" key="1">
    <source>
        <dbReference type="ARBA" id="ARBA00023015"/>
    </source>
</evidence>
<comment type="caution">
    <text evidence="6">The sequence shown here is derived from an EMBL/GenBank/DDBJ whole genome shotgun (WGS) entry which is preliminary data.</text>
</comment>
<dbReference type="AlphaFoldDB" id="A0A8S0QN18"/>
<name>A0A8S0QN18_OLEEU</name>
<dbReference type="Proteomes" id="UP000594638">
    <property type="component" value="Unassembled WGS sequence"/>
</dbReference>
<sequence length="263" mass="30135">MAEVHPVGSRYQPTDSELLQCLLCKANGEPFPAVDLARECDLYSGVEPMELFRETDNNVLYFFTKLKKRKKNKGRAGKGTWKGVTKEEVYGVNGKYRGYKKSFVYETKEKGKIRYNMDEYSLDSSSLLRAKFKDYVLCRIRQKYQKHGKNSNLEDLKQTFSRPPRVGGSDSSVSILAPAFTNQEVEVVLGLPAQISQQKLPKFQQTSTGAYSLHDMDCDDSNYTEFINIFARDLKAQNPHELKDEEALQPNPWAVQMVGWLYQ</sequence>
<keyword evidence="1" id="KW-0805">Transcription regulation</keyword>
<dbReference type="InterPro" id="IPR003441">
    <property type="entry name" value="NAC-dom"/>
</dbReference>
<keyword evidence="2" id="KW-0238">DNA-binding</keyword>
<organism evidence="6 7">
    <name type="scientific">Olea europaea subsp. europaea</name>
    <dbReference type="NCBI Taxonomy" id="158383"/>
    <lineage>
        <taxon>Eukaryota</taxon>
        <taxon>Viridiplantae</taxon>
        <taxon>Streptophyta</taxon>
        <taxon>Embryophyta</taxon>
        <taxon>Tracheophyta</taxon>
        <taxon>Spermatophyta</taxon>
        <taxon>Magnoliopsida</taxon>
        <taxon>eudicotyledons</taxon>
        <taxon>Gunneridae</taxon>
        <taxon>Pentapetalae</taxon>
        <taxon>asterids</taxon>
        <taxon>lamiids</taxon>
        <taxon>Lamiales</taxon>
        <taxon>Oleaceae</taxon>
        <taxon>Oleeae</taxon>
        <taxon>Olea</taxon>
    </lineage>
</organism>
<dbReference type="GO" id="GO:0003677">
    <property type="term" value="F:DNA binding"/>
    <property type="evidence" value="ECO:0007669"/>
    <property type="project" value="UniProtKB-KW"/>
</dbReference>
<dbReference type="GO" id="GO:0048731">
    <property type="term" value="P:system development"/>
    <property type="evidence" value="ECO:0007669"/>
    <property type="project" value="TreeGrafter"/>
</dbReference>
<dbReference type="Gene3D" id="2.170.150.80">
    <property type="entry name" value="NAC domain"/>
    <property type="match status" value="1"/>
</dbReference>
<dbReference type="PROSITE" id="PS51005">
    <property type="entry name" value="NAC"/>
    <property type="match status" value="1"/>
</dbReference>
<protein>
    <submittedName>
        <fullName evidence="6">No apical meristem (NAM)</fullName>
    </submittedName>
</protein>
<dbReference type="Pfam" id="PF02365">
    <property type="entry name" value="NAM"/>
    <property type="match status" value="1"/>
</dbReference>
<reference evidence="6 7" key="1">
    <citation type="submission" date="2019-12" db="EMBL/GenBank/DDBJ databases">
        <authorList>
            <person name="Alioto T."/>
            <person name="Alioto T."/>
            <person name="Gomez Garrido J."/>
        </authorList>
    </citation>
    <scope>NUCLEOTIDE SEQUENCE [LARGE SCALE GENOMIC DNA]</scope>
</reference>
<dbReference type="EMBL" id="CACTIH010001930">
    <property type="protein sequence ID" value="CAA2969059.1"/>
    <property type="molecule type" value="Genomic_DNA"/>
</dbReference>
<keyword evidence="3" id="KW-0804">Transcription</keyword>
<accession>A0A8S0QN18</accession>
<gene>
    <name evidence="6" type="ORF">OLEA9_A003485</name>
</gene>
<dbReference type="PANTHER" id="PTHR31719">
    <property type="entry name" value="NAC TRANSCRIPTION FACTOR 56"/>
    <property type="match status" value="1"/>
</dbReference>
<evidence type="ECO:0000313" key="6">
    <source>
        <dbReference type="EMBL" id="CAA2969059.1"/>
    </source>
</evidence>
<dbReference type="InterPro" id="IPR036093">
    <property type="entry name" value="NAC_dom_sf"/>
</dbReference>
<keyword evidence="4" id="KW-0539">Nucleus</keyword>
<evidence type="ECO:0000256" key="3">
    <source>
        <dbReference type="ARBA" id="ARBA00023163"/>
    </source>
</evidence>
<dbReference type="OrthoDB" id="774757at2759"/>
<evidence type="ECO:0000256" key="4">
    <source>
        <dbReference type="ARBA" id="ARBA00023242"/>
    </source>
</evidence>
<dbReference type="Gramene" id="OE9A003485T1">
    <property type="protein sequence ID" value="OE9A003485C1"/>
    <property type="gene ID" value="OE9A003485"/>
</dbReference>
<dbReference type="GO" id="GO:0006355">
    <property type="term" value="P:regulation of DNA-templated transcription"/>
    <property type="evidence" value="ECO:0007669"/>
    <property type="project" value="InterPro"/>
</dbReference>
<evidence type="ECO:0000259" key="5">
    <source>
        <dbReference type="PROSITE" id="PS51005"/>
    </source>
</evidence>
<keyword evidence="7" id="KW-1185">Reference proteome</keyword>
<dbReference type="PANTHER" id="PTHR31719:SF164">
    <property type="entry name" value="NAC DOMAIN-CONTAINING PROTEIN"/>
    <property type="match status" value="1"/>
</dbReference>
<evidence type="ECO:0000313" key="7">
    <source>
        <dbReference type="Proteomes" id="UP000594638"/>
    </source>
</evidence>
<proteinExistence type="predicted"/>
<evidence type="ECO:0000256" key="2">
    <source>
        <dbReference type="ARBA" id="ARBA00023125"/>
    </source>
</evidence>
<dbReference type="SUPFAM" id="SSF101941">
    <property type="entry name" value="NAC domain"/>
    <property type="match status" value="1"/>
</dbReference>